<dbReference type="RefSeq" id="WP_306830399.1">
    <property type="nucleotide sequence ID" value="NZ_JAUSRF010000001.1"/>
</dbReference>
<organism evidence="1 2">
    <name type="scientific">Neorhizobium huautlense</name>
    <dbReference type="NCBI Taxonomy" id="67774"/>
    <lineage>
        <taxon>Bacteria</taxon>
        <taxon>Pseudomonadati</taxon>
        <taxon>Pseudomonadota</taxon>
        <taxon>Alphaproteobacteria</taxon>
        <taxon>Hyphomicrobiales</taxon>
        <taxon>Rhizobiaceae</taxon>
        <taxon>Rhizobium/Agrobacterium group</taxon>
        <taxon>Neorhizobium</taxon>
    </lineage>
</organism>
<name>A0ABT9PN26_9HYPH</name>
<protein>
    <submittedName>
        <fullName evidence="1">Uncharacterized protein</fullName>
    </submittedName>
</protein>
<evidence type="ECO:0000313" key="2">
    <source>
        <dbReference type="Proteomes" id="UP001241472"/>
    </source>
</evidence>
<comment type="caution">
    <text evidence="1">The sequence shown here is derived from an EMBL/GenBank/DDBJ whole genome shotgun (WGS) entry which is preliminary data.</text>
</comment>
<reference evidence="1 2" key="1">
    <citation type="submission" date="2023-07" db="EMBL/GenBank/DDBJ databases">
        <title>Sorghum-associated microbial communities from plants grown in Nebraska, USA.</title>
        <authorList>
            <person name="Schachtman D."/>
        </authorList>
    </citation>
    <scope>NUCLEOTIDE SEQUENCE [LARGE SCALE GENOMIC DNA]</scope>
    <source>
        <strain evidence="1 2">DS1307</strain>
    </source>
</reference>
<proteinExistence type="predicted"/>
<dbReference type="EMBL" id="JAUSRF010000001">
    <property type="protein sequence ID" value="MDP9835611.1"/>
    <property type="molecule type" value="Genomic_DNA"/>
</dbReference>
<keyword evidence="2" id="KW-1185">Reference proteome</keyword>
<evidence type="ECO:0000313" key="1">
    <source>
        <dbReference type="EMBL" id="MDP9835611.1"/>
    </source>
</evidence>
<dbReference type="Proteomes" id="UP001241472">
    <property type="component" value="Unassembled WGS sequence"/>
</dbReference>
<gene>
    <name evidence="1" type="ORF">J2T09_000352</name>
</gene>
<sequence>MVHQGLSLVDAAQSLDHKRTSNHTYALRQAISDCLLEALKHGLGRPQGLEEVRQ</sequence>
<accession>A0ABT9PN26</accession>